<organism evidence="2 3">
    <name type="scientific">Dreissena polymorpha</name>
    <name type="common">Zebra mussel</name>
    <name type="synonym">Mytilus polymorpha</name>
    <dbReference type="NCBI Taxonomy" id="45954"/>
    <lineage>
        <taxon>Eukaryota</taxon>
        <taxon>Metazoa</taxon>
        <taxon>Spiralia</taxon>
        <taxon>Lophotrochozoa</taxon>
        <taxon>Mollusca</taxon>
        <taxon>Bivalvia</taxon>
        <taxon>Autobranchia</taxon>
        <taxon>Heteroconchia</taxon>
        <taxon>Euheterodonta</taxon>
        <taxon>Imparidentia</taxon>
        <taxon>Neoheterodontei</taxon>
        <taxon>Myida</taxon>
        <taxon>Dreissenoidea</taxon>
        <taxon>Dreissenidae</taxon>
        <taxon>Dreissena</taxon>
    </lineage>
</organism>
<gene>
    <name evidence="2" type="ORF">DPMN_118867</name>
</gene>
<sequence>MHITSDLDIGILNMPSSSKWRGTESDADIDTPKKKVAKTNSQKYKESYREYWPCLGPSLKGKTNVHCSTCNIDFLCAHGGKNDCKRHIDSQSNINWKMH</sequence>
<dbReference type="Proteomes" id="UP000828390">
    <property type="component" value="Unassembled WGS sequence"/>
</dbReference>
<reference evidence="2" key="2">
    <citation type="submission" date="2020-11" db="EMBL/GenBank/DDBJ databases">
        <authorList>
            <person name="McCartney M.A."/>
            <person name="Auch B."/>
            <person name="Kono T."/>
            <person name="Mallez S."/>
            <person name="Becker A."/>
            <person name="Gohl D.M."/>
            <person name="Silverstein K.A.T."/>
            <person name="Koren S."/>
            <person name="Bechman K.B."/>
            <person name="Herman A."/>
            <person name="Abrahante J.E."/>
            <person name="Garbe J."/>
        </authorList>
    </citation>
    <scope>NUCLEOTIDE SEQUENCE</scope>
    <source>
        <strain evidence="2">Duluth1</strain>
        <tissue evidence="2">Whole animal</tissue>
    </source>
</reference>
<accession>A0A9D4GKX4</accession>
<protein>
    <submittedName>
        <fullName evidence="2">Uncharacterized protein</fullName>
    </submittedName>
</protein>
<evidence type="ECO:0000313" key="3">
    <source>
        <dbReference type="Proteomes" id="UP000828390"/>
    </source>
</evidence>
<feature type="region of interest" description="Disordered" evidence="1">
    <location>
        <begin position="16"/>
        <end position="40"/>
    </location>
</feature>
<evidence type="ECO:0000313" key="2">
    <source>
        <dbReference type="EMBL" id="KAH3817334.1"/>
    </source>
</evidence>
<name>A0A9D4GKX4_DREPO</name>
<dbReference type="AlphaFoldDB" id="A0A9D4GKX4"/>
<reference evidence="2" key="1">
    <citation type="journal article" date="2019" name="bioRxiv">
        <title>The Genome of the Zebra Mussel, Dreissena polymorpha: A Resource for Invasive Species Research.</title>
        <authorList>
            <person name="McCartney M.A."/>
            <person name="Auch B."/>
            <person name="Kono T."/>
            <person name="Mallez S."/>
            <person name="Zhang Y."/>
            <person name="Obille A."/>
            <person name="Becker A."/>
            <person name="Abrahante J.E."/>
            <person name="Garbe J."/>
            <person name="Badalamenti J.P."/>
            <person name="Herman A."/>
            <person name="Mangelson H."/>
            <person name="Liachko I."/>
            <person name="Sullivan S."/>
            <person name="Sone E.D."/>
            <person name="Koren S."/>
            <person name="Silverstein K.A.T."/>
            <person name="Beckman K.B."/>
            <person name="Gohl D.M."/>
        </authorList>
    </citation>
    <scope>NUCLEOTIDE SEQUENCE</scope>
    <source>
        <strain evidence="2">Duluth1</strain>
        <tissue evidence="2">Whole animal</tissue>
    </source>
</reference>
<evidence type="ECO:0000256" key="1">
    <source>
        <dbReference type="SAM" id="MobiDB-lite"/>
    </source>
</evidence>
<keyword evidence="3" id="KW-1185">Reference proteome</keyword>
<proteinExistence type="predicted"/>
<dbReference type="EMBL" id="JAIWYP010000005">
    <property type="protein sequence ID" value="KAH3817334.1"/>
    <property type="molecule type" value="Genomic_DNA"/>
</dbReference>
<comment type="caution">
    <text evidence="2">The sequence shown here is derived from an EMBL/GenBank/DDBJ whole genome shotgun (WGS) entry which is preliminary data.</text>
</comment>